<evidence type="ECO:0000313" key="2">
    <source>
        <dbReference type="Proteomes" id="UP001374535"/>
    </source>
</evidence>
<organism evidence="1 2">
    <name type="scientific">Vigna mungo</name>
    <name type="common">Black gram</name>
    <name type="synonym">Phaseolus mungo</name>
    <dbReference type="NCBI Taxonomy" id="3915"/>
    <lineage>
        <taxon>Eukaryota</taxon>
        <taxon>Viridiplantae</taxon>
        <taxon>Streptophyta</taxon>
        <taxon>Embryophyta</taxon>
        <taxon>Tracheophyta</taxon>
        <taxon>Spermatophyta</taxon>
        <taxon>Magnoliopsida</taxon>
        <taxon>eudicotyledons</taxon>
        <taxon>Gunneridae</taxon>
        <taxon>Pentapetalae</taxon>
        <taxon>rosids</taxon>
        <taxon>fabids</taxon>
        <taxon>Fabales</taxon>
        <taxon>Fabaceae</taxon>
        <taxon>Papilionoideae</taxon>
        <taxon>50 kb inversion clade</taxon>
        <taxon>NPAAA clade</taxon>
        <taxon>indigoferoid/millettioid clade</taxon>
        <taxon>Phaseoleae</taxon>
        <taxon>Vigna</taxon>
    </lineage>
</organism>
<protein>
    <submittedName>
        <fullName evidence="1">Uncharacterized protein</fullName>
    </submittedName>
</protein>
<evidence type="ECO:0000313" key="1">
    <source>
        <dbReference type="EMBL" id="WVZ10469.1"/>
    </source>
</evidence>
<accession>A0AAQ3NHQ1</accession>
<name>A0AAQ3NHQ1_VIGMU</name>
<reference evidence="1 2" key="1">
    <citation type="journal article" date="2023" name="Life. Sci Alliance">
        <title>Evolutionary insights into 3D genome organization and epigenetic landscape of Vigna mungo.</title>
        <authorList>
            <person name="Junaid A."/>
            <person name="Singh B."/>
            <person name="Bhatia S."/>
        </authorList>
    </citation>
    <scope>NUCLEOTIDE SEQUENCE [LARGE SCALE GENOMIC DNA]</scope>
    <source>
        <strain evidence="1">Urdbean</strain>
    </source>
</reference>
<keyword evidence="2" id="KW-1185">Reference proteome</keyword>
<dbReference type="Proteomes" id="UP001374535">
    <property type="component" value="Chromosome 5"/>
</dbReference>
<dbReference type="AlphaFoldDB" id="A0AAQ3NHQ1"/>
<dbReference type="EMBL" id="CP144696">
    <property type="protein sequence ID" value="WVZ10469.1"/>
    <property type="molecule type" value="Genomic_DNA"/>
</dbReference>
<proteinExistence type="predicted"/>
<sequence>MSPFSLSSSLAKSLFISDTSLHLDLLPKASALGFELGFEENSIGTTSFLSQALDEPSPAAFSRNVELLAALTGTRSFRSLTLRPLLHAKPCADNTIAMSTSYLTARLISQWLLSSTEVFSFIFTKAGTKWFK</sequence>
<gene>
    <name evidence="1" type="ORF">V8G54_014999</name>
</gene>